<comment type="caution">
    <text evidence="2">The sequence shown here is derived from an EMBL/GenBank/DDBJ whole genome shotgun (WGS) entry which is preliminary data.</text>
</comment>
<feature type="transmembrane region" description="Helical" evidence="1">
    <location>
        <begin position="109"/>
        <end position="133"/>
    </location>
</feature>
<gene>
    <name evidence="2" type="ORF">ACFPER_03540</name>
</gene>
<dbReference type="RefSeq" id="WP_204395978.1">
    <property type="nucleotide sequence ID" value="NZ_JAFBBW010000001.1"/>
</dbReference>
<protein>
    <recommendedName>
        <fullName evidence="4">DUF2269 family protein</fullName>
    </recommendedName>
</protein>
<keyword evidence="3" id="KW-1185">Reference proteome</keyword>
<evidence type="ECO:0000256" key="1">
    <source>
        <dbReference type="SAM" id="Phobius"/>
    </source>
</evidence>
<feature type="transmembrane region" description="Helical" evidence="1">
    <location>
        <begin position="69"/>
        <end position="88"/>
    </location>
</feature>
<keyword evidence="1" id="KW-0812">Transmembrane</keyword>
<proteinExistence type="predicted"/>
<feature type="transmembrane region" description="Helical" evidence="1">
    <location>
        <begin position="139"/>
        <end position="161"/>
    </location>
</feature>
<evidence type="ECO:0000313" key="3">
    <source>
        <dbReference type="Proteomes" id="UP001595960"/>
    </source>
</evidence>
<sequence length="174" mass="18895">MDTELFVHFAEIAGIFVGFGALIGLRSREGLDLHDVVYLKSVLAMGVWVVIFALVPIAVERYGVDGHPLWLWCAVAALGIWLITVFGLNSTADLRAFNRSRDLERVDRLFPVVGLPLHLVIAGSLVVIVIGVWPSAEEALYVTALTAGVVFAGYTLLVSVLSRRHVSGPEREGS</sequence>
<organism evidence="2 3">
    <name type="scientific">Agromyces aurantiacus</name>
    <dbReference type="NCBI Taxonomy" id="165814"/>
    <lineage>
        <taxon>Bacteria</taxon>
        <taxon>Bacillati</taxon>
        <taxon>Actinomycetota</taxon>
        <taxon>Actinomycetes</taxon>
        <taxon>Micrococcales</taxon>
        <taxon>Microbacteriaceae</taxon>
        <taxon>Agromyces</taxon>
    </lineage>
</organism>
<feature type="transmembrane region" description="Helical" evidence="1">
    <location>
        <begin position="6"/>
        <end position="25"/>
    </location>
</feature>
<keyword evidence="1" id="KW-0472">Membrane</keyword>
<evidence type="ECO:0008006" key="4">
    <source>
        <dbReference type="Google" id="ProtNLM"/>
    </source>
</evidence>
<feature type="transmembrane region" description="Helical" evidence="1">
    <location>
        <begin position="37"/>
        <end position="57"/>
    </location>
</feature>
<reference evidence="3" key="1">
    <citation type="journal article" date="2019" name="Int. J. Syst. Evol. Microbiol.">
        <title>The Global Catalogue of Microorganisms (GCM) 10K type strain sequencing project: providing services to taxonomists for standard genome sequencing and annotation.</title>
        <authorList>
            <consortium name="The Broad Institute Genomics Platform"/>
            <consortium name="The Broad Institute Genome Sequencing Center for Infectious Disease"/>
            <person name="Wu L."/>
            <person name="Ma J."/>
        </authorList>
    </citation>
    <scope>NUCLEOTIDE SEQUENCE [LARGE SCALE GENOMIC DNA]</scope>
    <source>
        <strain evidence="3">CGMCC 1.12192</strain>
    </source>
</reference>
<evidence type="ECO:0000313" key="2">
    <source>
        <dbReference type="EMBL" id="MFC4827848.1"/>
    </source>
</evidence>
<dbReference type="EMBL" id="JBHSJC010000001">
    <property type="protein sequence ID" value="MFC4827848.1"/>
    <property type="molecule type" value="Genomic_DNA"/>
</dbReference>
<dbReference type="Proteomes" id="UP001595960">
    <property type="component" value="Unassembled WGS sequence"/>
</dbReference>
<accession>A0ABV9R3C6</accession>
<name>A0ABV9R3C6_9MICO</name>
<keyword evidence="1" id="KW-1133">Transmembrane helix</keyword>